<evidence type="ECO:0000313" key="1">
    <source>
        <dbReference type="EMBL" id="PTD03391.1"/>
    </source>
</evidence>
<name>A0A2T4GIM7_FUSCU</name>
<protein>
    <submittedName>
        <fullName evidence="1">Uncharacterized protein</fullName>
    </submittedName>
</protein>
<gene>
    <name evidence="1" type="ORF">FCULG_00009190</name>
    <name evidence="2" type="ORF">HYE67_011275</name>
</gene>
<dbReference type="Proteomes" id="UP000241587">
    <property type="component" value="Unassembled WGS sequence"/>
</dbReference>
<dbReference type="EMBL" id="PVEM01000016">
    <property type="protein sequence ID" value="PTD03391.1"/>
    <property type="molecule type" value="Genomic_DNA"/>
</dbReference>
<dbReference type="OrthoDB" id="5096689at2759"/>
<organism evidence="1 3">
    <name type="scientific">Fusarium culmorum</name>
    <dbReference type="NCBI Taxonomy" id="5516"/>
    <lineage>
        <taxon>Eukaryota</taxon>
        <taxon>Fungi</taxon>
        <taxon>Dikarya</taxon>
        <taxon>Ascomycota</taxon>
        <taxon>Pezizomycotina</taxon>
        <taxon>Sordariomycetes</taxon>
        <taxon>Hypocreomycetidae</taxon>
        <taxon>Hypocreales</taxon>
        <taxon>Nectriaceae</taxon>
        <taxon>Fusarium</taxon>
    </lineage>
</organism>
<keyword evidence="3" id="KW-1185">Reference proteome</keyword>
<dbReference type="Proteomes" id="UP000663297">
    <property type="component" value="Chromosome 4"/>
</dbReference>
<reference evidence="1 3" key="1">
    <citation type="submission" date="2018-02" db="EMBL/GenBank/DDBJ databases">
        <title>Fusarium culmorum secondary metabolites in fungal-bacterial-plant interactions.</title>
        <authorList>
            <person name="Schmidt R."/>
        </authorList>
    </citation>
    <scope>NUCLEOTIDE SEQUENCE [LARGE SCALE GENOMIC DNA]</scope>
    <source>
        <strain evidence="1 3">PV</strain>
    </source>
</reference>
<dbReference type="EMBL" id="CP064750">
    <property type="protein sequence ID" value="QPC69044.1"/>
    <property type="molecule type" value="Genomic_DNA"/>
</dbReference>
<accession>A0A2T4GIM7</accession>
<evidence type="ECO:0000313" key="2">
    <source>
        <dbReference type="EMBL" id="QPC69044.1"/>
    </source>
</evidence>
<reference evidence="2" key="2">
    <citation type="submission" date="2020-11" db="EMBL/GenBank/DDBJ databases">
        <title>The chromosome-scale genome resource for two endophytic Fusarium species: F. culmorum and F. pseudograminearum.</title>
        <authorList>
            <person name="Yuan Z."/>
        </authorList>
    </citation>
    <scope>NUCLEOTIDE SEQUENCE</scope>
    <source>
        <strain evidence="2">Class2-1B</strain>
    </source>
</reference>
<sequence>MYPVSINRADAAPSRPGRRRWITIMAMIYRAMDSRKTPGTTAELACQRFRRLQFPKTQPRDEPTELAVHTPTKPIAFIFRSSMTIPCHYASWARPGVLYQLMHALVCKTMGVNSSGAATKLAIMLSLSKPVSLQVIC</sequence>
<proteinExistence type="predicted"/>
<evidence type="ECO:0000313" key="3">
    <source>
        <dbReference type="Proteomes" id="UP000241587"/>
    </source>
</evidence>
<dbReference type="AlphaFoldDB" id="A0A2T4GIM7"/>